<dbReference type="RefSeq" id="WP_123645119.1">
    <property type="nucleotide sequence ID" value="NZ_QRAJ01000007.1"/>
</dbReference>
<dbReference type="EMBL" id="QRAJ01000007">
    <property type="protein sequence ID" value="ROT86582.1"/>
    <property type="molecule type" value="Genomic_DNA"/>
</dbReference>
<gene>
    <name evidence="1" type="ORF">BMONG18_1293</name>
</gene>
<proteinExistence type="predicted"/>
<organism evidence="1 2">
    <name type="scientific">Bifidobacterium mongoliense</name>
    <dbReference type="NCBI Taxonomy" id="518643"/>
    <lineage>
        <taxon>Bacteria</taxon>
        <taxon>Bacillati</taxon>
        <taxon>Actinomycetota</taxon>
        <taxon>Actinomycetes</taxon>
        <taxon>Bifidobacteriales</taxon>
        <taxon>Bifidobacteriaceae</taxon>
        <taxon>Bifidobacterium</taxon>
    </lineage>
</organism>
<accession>A0A423UD10</accession>
<evidence type="ECO:0000313" key="1">
    <source>
        <dbReference type="EMBL" id="ROT86582.1"/>
    </source>
</evidence>
<sequence>MSEGKPSASQYEMQHLTGLLVQAVDDGNRPRALHLIRLMFTVMEPVDVIALMAENIGGILEHYEGEGWRDNLNLSLLDIEASAQADYPDRTAQ</sequence>
<comment type="caution">
    <text evidence="1">The sequence shown here is derived from an EMBL/GenBank/DDBJ whole genome shotgun (WGS) entry which is preliminary data.</text>
</comment>
<reference evidence="1 2" key="1">
    <citation type="submission" date="2018-07" db="EMBL/GenBank/DDBJ databases">
        <title>The role of parmesan cheese in vectoring bovine microbiota.</title>
        <authorList>
            <person name="Lugli G.A."/>
            <person name="Milani C."/>
        </authorList>
    </citation>
    <scope>NUCLEOTIDE SEQUENCE [LARGE SCALE GENOMIC DNA]</scope>
    <source>
        <strain evidence="1 2">BMONG18</strain>
    </source>
</reference>
<protein>
    <submittedName>
        <fullName evidence="1">Uncharacterized protein</fullName>
    </submittedName>
</protein>
<name>A0A423UD10_9BIFI</name>
<evidence type="ECO:0000313" key="2">
    <source>
        <dbReference type="Proteomes" id="UP000285266"/>
    </source>
</evidence>
<dbReference type="AlphaFoldDB" id="A0A423UD10"/>
<dbReference type="Proteomes" id="UP000285266">
    <property type="component" value="Unassembled WGS sequence"/>
</dbReference>